<reference evidence="2" key="1">
    <citation type="submission" date="2022-12" db="EMBL/GenBank/DDBJ databases">
        <authorList>
            <person name="Petersen C."/>
        </authorList>
    </citation>
    <scope>NUCLEOTIDE SEQUENCE</scope>
    <source>
        <strain evidence="2">IBT 29495</strain>
    </source>
</reference>
<name>A0A9X0C6X6_9EURO</name>
<evidence type="ECO:0000313" key="2">
    <source>
        <dbReference type="EMBL" id="KAJ5504352.1"/>
    </source>
</evidence>
<feature type="compositionally biased region" description="Basic and acidic residues" evidence="1">
    <location>
        <begin position="1"/>
        <end position="23"/>
    </location>
</feature>
<gene>
    <name evidence="2" type="ORF">N7463_007226</name>
</gene>
<accession>A0A9X0C6X6</accession>
<protein>
    <submittedName>
        <fullName evidence="2">Uncharacterized protein</fullName>
    </submittedName>
</protein>
<organism evidence="2 3">
    <name type="scientific">Penicillium fimorum</name>
    <dbReference type="NCBI Taxonomy" id="1882269"/>
    <lineage>
        <taxon>Eukaryota</taxon>
        <taxon>Fungi</taxon>
        <taxon>Dikarya</taxon>
        <taxon>Ascomycota</taxon>
        <taxon>Pezizomycotina</taxon>
        <taxon>Eurotiomycetes</taxon>
        <taxon>Eurotiomycetidae</taxon>
        <taxon>Eurotiales</taxon>
        <taxon>Aspergillaceae</taxon>
        <taxon>Penicillium</taxon>
    </lineage>
</organism>
<reference evidence="2" key="2">
    <citation type="journal article" date="2023" name="IMA Fungus">
        <title>Comparative genomic study of the Penicillium genus elucidates a diverse pangenome and 15 lateral gene transfer events.</title>
        <authorList>
            <person name="Petersen C."/>
            <person name="Sorensen T."/>
            <person name="Nielsen M.R."/>
            <person name="Sondergaard T.E."/>
            <person name="Sorensen J.L."/>
            <person name="Fitzpatrick D.A."/>
            <person name="Frisvad J.C."/>
            <person name="Nielsen K.L."/>
        </authorList>
    </citation>
    <scope>NUCLEOTIDE SEQUENCE</scope>
    <source>
        <strain evidence="2">IBT 29495</strain>
    </source>
</reference>
<sequence length="72" mass="7990">MPNSQSKDELGDQEHEPRPDPENRQPAPFKNRSSPSCLEGTSTALSGKNSIEFMTCAMQYPAMCSHLKEAHL</sequence>
<feature type="region of interest" description="Disordered" evidence="1">
    <location>
        <begin position="1"/>
        <end position="43"/>
    </location>
</feature>
<dbReference type="Proteomes" id="UP001149954">
    <property type="component" value="Unassembled WGS sequence"/>
</dbReference>
<evidence type="ECO:0000313" key="3">
    <source>
        <dbReference type="Proteomes" id="UP001149954"/>
    </source>
</evidence>
<evidence type="ECO:0000256" key="1">
    <source>
        <dbReference type="SAM" id="MobiDB-lite"/>
    </source>
</evidence>
<keyword evidence="3" id="KW-1185">Reference proteome</keyword>
<dbReference type="AlphaFoldDB" id="A0A9X0C6X6"/>
<comment type="caution">
    <text evidence="2">The sequence shown here is derived from an EMBL/GenBank/DDBJ whole genome shotgun (WGS) entry which is preliminary data.</text>
</comment>
<feature type="compositionally biased region" description="Polar residues" evidence="1">
    <location>
        <begin position="31"/>
        <end position="43"/>
    </location>
</feature>
<dbReference type="EMBL" id="JAPWDS010000003">
    <property type="protein sequence ID" value="KAJ5504352.1"/>
    <property type="molecule type" value="Genomic_DNA"/>
</dbReference>
<proteinExistence type="predicted"/>